<dbReference type="AlphaFoldDB" id="A0A5B0PUW1"/>
<evidence type="ECO:0000256" key="8">
    <source>
        <dbReference type="SAM" id="MobiDB-lite"/>
    </source>
</evidence>
<dbReference type="InterPro" id="IPR001189">
    <property type="entry name" value="Mn/Fe_SOD"/>
</dbReference>
<dbReference type="InterPro" id="IPR036324">
    <property type="entry name" value="Mn/Fe_SOD_N_sf"/>
</dbReference>
<dbReference type="OrthoDB" id="239262at2759"/>
<dbReference type="GO" id="GO:0005739">
    <property type="term" value="C:mitochondrion"/>
    <property type="evidence" value="ECO:0007669"/>
    <property type="project" value="TreeGrafter"/>
</dbReference>
<evidence type="ECO:0000256" key="7">
    <source>
        <dbReference type="ARBA" id="ARBA00049204"/>
    </source>
</evidence>
<dbReference type="SUPFAM" id="SSF46609">
    <property type="entry name" value="Fe,Mn superoxide dismutase (SOD), N-terminal domain"/>
    <property type="match status" value="1"/>
</dbReference>
<dbReference type="EC" id="1.15.1.1" evidence="2"/>
<evidence type="ECO:0000256" key="2">
    <source>
        <dbReference type="ARBA" id="ARBA00012682"/>
    </source>
</evidence>
<dbReference type="GO" id="GO:0030145">
    <property type="term" value="F:manganese ion binding"/>
    <property type="evidence" value="ECO:0007669"/>
    <property type="project" value="TreeGrafter"/>
</dbReference>
<evidence type="ECO:0000256" key="4">
    <source>
        <dbReference type="ARBA" id="ARBA00022723"/>
    </source>
</evidence>
<feature type="compositionally biased region" description="Basic and acidic residues" evidence="8">
    <location>
        <begin position="120"/>
        <end position="130"/>
    </location>
</feature>
<dbReference type="InterPro" id="IPR019831">
    <property type="entry name" value="Mn/Fe_SOD_N"/>
</dbReference>
<dbReference type="FunFam" id="1.10.287.990:FF:000001">
    <property type="entry name" value="Superoxide dismutase"/>
    <property type="match status" value="1"/>
</dbReference>
<evidence type="ECO:0000313" key="11">
    <source>
        <dbReference type="EMBL" id="KAA1104756.1"/>
    </source>
</evidence>
<dbReference type="FunFam" id="3.55.40.20:FF:000004">
    <property type="entry name" value="Superoxide dismutase [Fe]"/>
    <property type="match status" value="1"/>
</dbReference>
<feature type="region of interest" description="Disordered" evidence="8">
    <location>
        <begin position="79"/>
        <end position="158"/>
    </location>
</feature>
<comment type="caution">
    <text evidence="11">The sequence shown here is derived from an EMBL/GenBank/DDBJ whole genome shotgun (WGS) entry which is preliminary data.</text>
</comment>
<comment type="similarity">
    <text evidence="1">Belongs to the iron/manganese superoxide dismutase family.</text>
</comment>
<keyword evidence="4" id="KW-0479">Metal-binding</keyword>
<dbReference type="SUPFAM" id="SSF54719">
    <property type="entry name" value="Fe,Mn superoxide dismutase (SOD), C-terminal domain"/>
    <property type="match status" value="1"/>
</dbReference>
<dbReference type="PRINTS" id="PR01703">
    <property type="entry name" value="MNSODISMTASE"/>
</dbReference>
<name>A0A5B0PUW1_PUCGR</name>
<dbReference type="PROSITE" id="PS00088">
    <property type="entry name" value="SOD_MN"/>
    <property type="match status" value="1"/>
</dbReference>
<dbReference type="PANTHER" id="PTHR11404:SF6">
    <property type="entry name" value="SUPEROXIDE DISMUTASE [MN], MITOCHONDRIAL"/>
    <property type="match status" value="1"/>
</dbReference>
<keyword evidence="12" id="KW-1185">Reference proteome</keyword>
<dbReference type="GO" id="GO:0004784">
    <property type="term" value="F:superoxide dismutase activity"/>
    <property type="evidence" value="ECO:0007669"/>
    <property type="project" value="UniProtKB-EC"/>
</dbReference>
<dbReference type="PANTHER" id="PTHR11404">
    <property type="entry name" value="SUPEROXIDE DISMUTASE 2"/>
    <property type="match status" value="1"/>
</dbReference>
<dbReference type="Pfam" id="PF00081">
    <property type="entry name" value="Sod_Fe_N"/>
    <property type="match status" value="1"/>
</dbReference>
<dbReference type="Proteomes" id="UP000324748">
    <property type="component" value="Unassembled WGS sequence"/>
</dbReference>
<evidence type="ECO:0000259" key="10">
    <source>
        <dbReference type="Pfam" id="PF02777"/>
    </source>
</evidence>
<proteinExistence type="inferred from homology"/>
<protein>
    <recommendedName>
        <fullName evidence="3">Superoxide dismutase [Mn], mitochondrial</fullName>
        <ecNumber evidence="2">1.15.1.1</ecNumber>
    </recommendedName>
</protein>
<dbReference type="InterPro" id="IPR019833">
    <property type="entry name" value="Mn/Fe_SOD_BS"/>
</dbReference>
<reference evidence="11 12" key="1">
    <citation type="submission" date="2019-05" db="EMBL/GenBank/DDBJ databases">
        <title>Emergence of the Ug99 lineage of the wheat stem rust pathogen through somatic hybridization.</title>
        <authorList>
            <person name="Li F."/>
            <person name="Upadhyaya N.M."/>
            <person name="Sperschneider J."/>
            <person name="Matny O."/>
            <person name="Nguyen-Phuc H."/>
            <person name="Mago R."/>
            <person name="Raley C."/>
            <person name="Miller M.E."/>
            <person name="Silverstein K.A.T."/>
            <person name="Henningsen E."/>
            <person name="Hirsch C.D."/>
            <person name="Visser B."/>
            <person name="Pretorius Z.A."/>
            <person name="Steffenson B.J."/>
            <person name="Schwessinger B."/>
            <person name="Dodds P.N."/>
            <person name="Figueroa M."/>
        </authorList>
    </citation>
    <scope>NUCLEOTIDE SEQUENCE [LARGE SCALE GENOMIC DNA]</scope>
    <source>
        <strain evidence="11">21-0</strain>
    </source>
</reference>
<gene>
    <name evidence="11" type="ORF">PGT21_031237</name>
</gene>
<accession>A0A5B0PUW1</accession>
<evidence type="ECO:0000256" key="5">
    <source>
        <dbReference type="ARBA" id="ARBA00022862"/>
    </source>
</evidence>
<dbReference type="Pfam" id="PF02777">
    <property type="entry name" value="Sod_Fe_C"/>
    <property type="match status" value="1"/>
</dbReference>
<sequence length="441" mass="48874">MLVRLNHGMESNQELSRILVKERSAQSLHQCSPGLLSSDPGLDSQQLPASFNVVHTPSQTNRHAINQQESDEHRITIDNAASPKEPQSAGERSRGLVWPNDNSVRALQDGSRVESQQIEAKPDKDYDETNHNGSKHYNLSCRASKSQEIGRSSTESDYPPMVISNDQFSFSTKLYSFLNGITQRNLEKLSYEARASMGSMRLSAVEMTRRYIGVSSTSSKSTLQLTSQLAKLSTSIGTLKMGNHTLPDLPYSYDALEPAISKEIMELHHSKHHAAYVNGLNAAEESIGNALKAGDVKKQIELQAAIKFNGGGHLNHSLFWKNLQPEKSGGGKMSDGSFSKAVQQDFGGLEQLKSSMNASAMSIQGSGWAWLGYDTKMKKLVIINTGNQDPLTPQIPILGIDMWEHAFYLQHQNRKADYLTNIWKVMNFAEAEKRFKEASSC</sequence>
<dbReference type="InterPro" id="IPR036314">
    <property type="entry name" value="SOD_C_sf"/>
</dbReference>
<dbReference type="InterPro" id="IPR050265">
    <property type="entry name" value="Fe/Mn_Superoxide_Dismutase"/>
</dbReference>
<dbReference type="EMBL" id="VSWC01000041">
    <property type="protein sequence ID" value="KAA1104756.1"/>
    <property type="molecule type" value="Genomic_DNA"/>
</dbReference>
<organism evidence="11 12">
    <name type="scientific">Puccinia graminis f. sp. tritici</name>
    <dbReference type="NCBI Taxonomy" id="56615"/>
    <lineage>
        <taxon>Eukaryota</taxon>
        <taxon>Fungi</taxon>
        <taxon>Dikarya</taxon>
        <taxon>Basidiomycota</taxon>
        <taxon>Pucciniomycotina</taxon>
        <taxon>Pucciniomycetes</taxon>
        <taxon>Pucciniales</taxon>
        <taxon>Pucciniaceae</taxon>
        <taxon>Puccinia</taxon>
    </lineage>
</organism>
<keyword evidence="5" id="KW-0049">Antioxidant</keyword>
<keyword evidence="6" id="KW-0560">Oxidoreductase</keyword>
<feature type="domain" description="Manganese/iron superoxide dismutase N-terminal" evidence="9">
    <location>
        <begin position="244"/>
        <end position="323"/>
    </location>
</feature>
<evidence type="ECO:0000256" key="3">
    <source>
        <dbReference type="ARBA" id="ARBA00014518"/>
    </source>
</evidence>
<feature type="compositionally biased region" description="Polar residues" evidence="8">
    <location>
        <begin position="131"/>
        <end position="156"/>
    </location>
</feature>
<comment type="catalytic activity">
    <reaction evidence="7">
        <text>2 superoxide + 2 H(+) = H2O2 + O2</text>
        <dbReference type="Rhea" id="RHEA:20696"/>
        <dbReference type="ChEBI" id="CHEBI:15378"/>
        <dbReference type="ChEBI" id="CHEBI:15379"/>
        <dbReference type="ChEBI" id="CHEBI:16240"/>
        <dbReference type="ChEBI" id="CHEBI:18421"/>
        <dbReference type="EC" id="1.15.1.1"/>
    </reaction>
</comment>
<dbReference type="Gene3D" id="3.55.40.20">
    <property type="entry name" value="Iron/manganese superoxide dismutase, C-terminal domain"/>
    <property type="match status" value="1"/>
</dbReference>
<evidence type="ECO:0000256" key="6">
    <source>
        <dbReference type="ARBA" id="ARBA00023002"/>
    </source>
</evidence>
<dbReference type="Gene3D" id="1.10.287.990">
    <property type="entry name" value="Fe,Mn superoxide dismutase (SOD) domain"/>
    <property type="match status" value="1"/>
</dbReference>
<evidence type="ECO:0000256" key="1">
    <source>
        <dbReference type="ARBA" id="ARBA00008714"/>
    </source>
</evidence>
<evidence type="ECO:0000313" key="12">
    <source>
        <dbReference type="Proteomes" id="UP000324748"/>
    </source>
</evidence>
<evidence type="ECO:0000259" key="9">
    <source>
        <dbReference type="Pfam" id="PF00081"/>
    </source>
</evidence>
<feature type="domain" description="Manganese/iron superoxide dismutase C-terminal" evidence="10">
    <location>
        <begin position="336"/>
        <end position="434"/>
    </location>
</feature>
<dbReference type="InterPro" id="IPR019832">
    <property type="entry name" value="Mn/Fe_SOD_C"/>
</dbReference>